<gene>
    <name evidence="2" type="ORF">OSC06_02720</name>
</gene>
<evidence type="ECO:0000256" key="1">
    <source>
        <dbReference type="SAM" id="SignalP"/>
    </source>
</evidence>
<dbReference type="Pfam" id="PF11308">
    <property type="entry name" value="Glyco_hydro_129"/>
    <property type="match status" value="1"/>
</dbReference>
<dbReference type="EMBL" id="JAPKIY010000003">
    <property type="protein sequence ID" value="MDS0896871.1"/>
    <property type="molecule type" value="Genomic_DNA"/>
</dbReference>
<dbReference type="GO" id="GO:0016787">
    <property type="term" value="F:hydrolase activity"/>
    <property type="evidence" value="ECO:0007669"/>
    <property type="project" value="UniProtKB-KW"/>
</dbReference>
<accession>A0AAE4FBK7</accession>
<dbReference type="Proteomes" id="UP001182247">
    <property type="component" value="Unassembled WGS sequence"/>
</dbReference>
<feature type="signal peptide" evidence="1">
    <location>
        <begin position="1"/>
        <end position="21"/>
    </location>
</feature>
<evidence type="ECO:0000313" key="2">
    <source>
        <dbReference type="EMBL" id="MDS0896871.1"/>
    </source>
</evidence>
<keyword evidence="2" id="KW-0378">Hydrolase</keyword>
<dbReference type="AlphaFoldDB" id="A0AAE4FBK7"/>
<protein>
    <submittedName>
        <fullName evidence="2">Glycoside hydrolase</fullName>
    </submittedName>
</protein>
<name>A0AAE4FBK7_MORMO</name>
<sequence>MKYRLSALYLPLLLSASAASATVLTDNNHQVFIDPETLHIAVADTTVSRGTEKQPVSDLTEYPRRVSWFWPDRDMNVTAVLNDTELTLTFTTNQPQNFQWFTLPDNTVSALYMPLGEGRHIPLNNEQWRHYMVTEQDNIDTNQDLQLPLWSQQQDRVYSWVLLSPFHNRLHFEEKQQRLQMSAVHQFNRFNQQQPFTVLLHTGDTPLDGALRYRRWLQDNKQFTSLEEKFAQIPDGKKLIGATHIYLWGKSIIDQQDITDWPGLVRYLQSPAGNGLWSAMEPQSRDAFAALNGKTPEKWQQPFLADALNQALKKVTPLSRTPDDSDFIAAQKTQARAIRSAVKQQLSPFLAPEANWGQGLSLPLLTALTGAKLDKLWLGTDNWTATWYQPQAVSYAKEHGYLIASYDSYDTAIPSGKNTEWLTAQIPSELREKCAIVTGTGRKLPGFGGDGYYLNPGCMQDFSETRMTELVQLTGINSLFLDVDGTGMVSDDYNPASHTGADAMAAARNNRLRSVAENIRIPLGSEDGNAVTAQYLMFAHGTETRGFGWSDADIHRNKQSPYYLGAWWPENEPAIFFTPGKLKDIYLTTEFDPRWRLPLYQAVFHDAVITTHHWTLDNLKFPAVTTTRELLSQLYNTPPLYNLSRNTVQKRLPAMIKSDSIFRPLHQQLWNKALTGFRWLDSDGLVQQTQFSDGSVITVNFADHAIAGYPPRSLSAIPAEGKPVNAAF</sequence>
<dbReference type="InterPro" id="IPR021459">
    <property type="entry name" value="GH101-related"/>
</dbReference>
<reference evidence="2" key="1">
    <citation type="submission" date="2023-02" db="EMBL/GenBank/DDBJ databases">
        <title>Detection, antimicrobial susceptibility and genomic characterization of NDM-producing species of Morganellaceae, Yersiniaceae, and Enterobacteriaceae other than Klebsiella.</title>
        <authorList>
            <person name="Camargo C.H."/>
            <person name="Sacchi C.T."/>
            <person name="Campos K.R."/>
        </authorList>
    </citation>
    <scope>NUCLEOTIDE SEQUENCE</scope>
    <source>
        <strain evidence="2">1189_21</strain>
    </source>
</reference>
<proteinExistence type="predicted"/>
<organism evidence="2 3">
    <name type="scientific">Morganella morganii</name>
    <name type="common">Proteus morganii</name>
    <dbReference type="NCBI Taxonomy" id="582"/>
    <lineage>
        <taxon>Bacteria</taxon>
        <taxon>Pseudomonadati</taxon>
        <taxon>Pseudomonadota</taxon>
        <taxon>Gammaproteobacteria</taxon>
        <taxon>Enterobacterales</taxon>
        <taxon>Morganellaceae</taxon>
        <taxon>Morganella</taxon>
    </lineage>
</organism>
<feature type="chain" id="PRO_5041949457" evidence="1">
    <location>
        <begin position="22"/>
        <end position="728"/>
    </location>
</feature>
<dbReference type="RefSeq" id="WP_260075702.1">
    <property type="nucleotide sequence ID" value="NZ_JALXUS010000001.1"/>
</dbReference>
<keyword evidence="1" id="KW-0732">Signal</keyword>
<comment type="caution">
    <text evidence="2">The sequence shown here is derived from an EMBL/GenBank/DDBJ whole genome shotgun (WGS) entry which is preliminary data.</text>
</comment>
<evidence type="ECO:0000313" key="3">
    <source>
        <dbReference type="Proteomes" id="UP001182247"/>
    </source>
</evidence>